<name>A0A917KQH2_9ACTN</name>
<gene>
    <name evidence="1" type="ORF">GCM10012282_22220</name>
</gene>
<dbReference type="EMBL" id="BMMU01000005">
    <property type="protein sequence ID" value="GGJ25159.1"/>
    <property type="molecule type" value="Genomic_DNA"/>
</dbReference>
<protein>
    <submittedName>
        <fullName evidence="1">Uncharacterized protein</fullName>
    </submittedName>
</protein>
<reference evidence="1" key="2">
    <citation type="submission" date="2020-09" db="EMBL/GenBank/DDBJ databases">
        <authorList>
            <person name="Sun Q."/>
            <person name="Zhou Y."/>
        </authorList>
    </citation>
    <scope>NUCLEOTIDE SEQUENCE</scope>
    <source>
        <strain evidence="1">CGMCC 4.7272</strain>
    </source>
</reference>
<proteinExistence type="predicted"/>
<dbReference type="AlphaFoldDB" id="A0A917KQH2"/>
<sequence length="77" mass="8301">MDSRKERTAADALAARMAAVLVRAQVTERFGVFVQRIPVSRDEAGWGVYLADRMPDQEPPAGLTFGAPTRVASARAA</sequence>
<evidence type="ECO:0000313" key="1">
    <source>
        <dbReference type="EMBL" id="GGJ25159.1"/>
    </source>
</evidence>
<reference evidence="1" key="1">
    <citation type="journal article" date="2014" name="Int. J. Syst. Evol. Microbiol.">
        <title>Complete genome sequence of Corynebacterium casei LMG S-19264T (=DSM 44701T), isolated from a smear-ripened cheese.</title>
        <authorList>
            <consortium name="US DOE Joint Genome Institute (JGI-PGF)"/>
            <person name="Walter F."/>
            <person name="Albersmeier A."/>
            <person name="Kalinowski J."/>
            <person name="Ruckert C."/>
        </authorList>
    </citation>
    <scope>NUCLEOTIDE SEQUENCE</scope>
    <source>
        <strain evidence="1">CGMCC 4.7272</strain>
    </source>
</reference>
<organism evidence="1 2">
    <name type="scientific">Streptomyces lacrimifluminis</name>
    <dbReference type="NCBI Taxonomy" id="1500077"/>
    <lineage>
        <taxon>Bacteria</taxon>
        <taxon>Bacillati</taxon>
        <taxon>Actinomycetota</taxon>
        <taxon>Actinomycetes</taxon>
        <taxon>Kitasatosporales</taxon>
        <taxon>Streptomycetaceae</taxon>
        <taxon>Streptomyces</taxon>
    </lineage>
</organism>
<accession>A0A917KQH2</accession>
<comment type="caution">
    <text evidence="1">The sequence shown here is derived from an EMBL/GenBank/DDBJ whole genome shotgun (WGS) entry which is preliminary data.</text>
</comment>
<dbReference type="Proteomes" id="UP000625682">
    <property type="component" value="Unassembled WGS sequence"/>
</dbReference>
<keyword evidence="2" id="KW-1185">Reference proteome</keyword>
<evidence type="ECO:0000313" key="2">
    <source>
        <dbReference type="Proteomes" id="UP000625682"/>
    </source>
</evidence>